<proteinExistence type="predicted"/>
<comment type="caution">
    <text evidence="2">The sequence shown here is derived from an EMBL/GenBank/DDBJ whole genome shotgun (WGS) entry which is preliminary data.</text>
</comment>
<accession>A0A843UQZ2</accession>
<feature type="compositionally biased region" description="Pro residues" evidence="1">
    <location>
        <begin position="10"/>
        <end position="27"/>
    </location>
</feature>
<protein>
    <submittedName>
        <fullName evidence="2">Uncharacterized protein</fullName>
    </submittedName>
</protein>
<evidence type="ECO:0000256" key="1">
    <source>
        <dbReference type="SAM" id="MobiDB-lite"/>
    </source>
</evidence>
<organism evidence="2 3">
    <name type="scientific">Colocasia esculenta</name>
    <name type="common">Wild taro</name>
    <name type="synonym">Arum esculentum</name>
    <dbReference type="NCBI Taxonomy" id="4460"/>
    <lineage>
        <taxon>Eukaryota</taxon>
        <taxon>Viridiplantae</taxon>
        <taxon>Streptophyta</taxon>
        <taxon>Embryophyta</taxon>
        <taxon>Tracheophyta</taxon>
        <taxon>Spermatophyta</taxon>
        <taxon>Magnoliopsida</taxon>
        <taxon>Liliopsida</taxon>
        <taxon>Araceae</taxon>
        <taxon>Aroideae</taxon>
        <taxon>Colocasieae</taxon>
        <taxon>Colocasia</taxon>
    </lineage>
</organism>
<dbReference type="AlphaFoldDB" id="A0A843UQZ2"/>
<feature type="region of interest" description="Disordered" evidence="1">
    <location>
        <begin position="1"/>
        <end position="27"/>
    </location>
</feature>
<dbReference type="EMBL" id="NMUH01001083">
    <property type="protein sequence ID" value="MQL88712.1"/>
    <property type="molecule type" value="Genomic_DNA"/>
</dbReference>
<sequence>MISSCVNTMPPLPPPSPSSPLADPPGEPLVMESWERLLGNRGKSLGEGWDNASASFRSLGWSSWLGVMTPSFLTVRKQL</sequence>
<evidence type="ECO:0000313" key="3">
    <source>
        <dbReference type="Proteomes" id="UP000652761"/>
    </source>
</evidence>
<gene>
    <name evidence="2" type="ORF">Taro_021283</name>
</gene>
<dbReference type="Proteomes" id="UP000652761">
    <property type="component" value="Unassembled WGS sequence"/>
</dbReference>
<keyword evidence="3" id="KW-1185">Reference proteome</keyword>
<evidence type="ECO:0000313" key="2">
    <source>
        <dbReference type="EMBL" id="MQL88712.1"/>
    </source>
</evidence>
<name>A0A843UQZ2_COLES</name>
<reference evidence="2" key="1">
    <citation type="submission" date="2017-07" db="EMBL/GenBank/DDBJ databases">
        <title>Taro Niue Genome Assembly and Annotation.</title>
        <authorList>
            <person name="Atibalentja N."/>
            <person name="Keating K."/>
            <person name="Fields C.J."/>
        </authorList>
    </citation>
    <scope>NUCLEOTIDE SEQUENCE</scope>
    <source>
        <strain evidence="2">Niue_2</strain>
        <tissue evidence="2">Leaf</tissue>
    </source>
</reference>